<gene>
    <name evidence="1" type="ORF">BCR33DRAFT_822536</name>
</gene>
<reference evidence="1 2" key="1">
    <citation type="submission" date="2016-07" db="EMBL/GenBank/DDBJ databases">
        <title>Pervasive Adenine N6-methylation of Active Genes in Fungi.</title>
        <authorList>
            <consortium name="DOE Joint Genome Institute"/>
            <person name="Mondo S.J."/>
            <person name="Dannebaum R.O."/>
            <person name="Kuo R.C."/>
            <person name="Labutti K."/>
            <person name="Haridas S."/>
            <person name="Kuo A."/>
            <person name="Salamov A."/>
            <person name="Ahrendt S.R."/>
            <person name="Lipzen A."/>
            <person name="Sullivan W."/>
            <person name="Andreopoulos W.B."/>
            <person name="Clum A."/>
            <person name="Lindquist E."/>
            <person name="Daum C."/>
            <person name="Ramamoorthy G.K."/>
            <person name="Gryganskyi A."/>
            <person name="Culley D."/>
            <person name="Magnuson J.K."/>
            <person name="James T.Y."/>
            <person name="O'Malley M.A."/>
            <person name="Stajich J.E."/>
            <person name="Spatafora J.W."/>
            <person name="Visel A."/>
            <person name="Grigoriev I.V."/>
        </authorList>
    </citation>
    <scope>NUCLEOTIDE SEQUENCE [LARGE SCALE GENOMIC DNA]</scope>
    <source>
        <strain evidence="1 2">JEL800</strain>
    </source>
</reference>
<evidence type="ECO:0000313" key="1">
    <source>
        <dbReference type="EMBL" id="ORY42506.1"/>
    </source>
</evidence>
<organism evidence="1 2">
    <name type="scientific">Rhizoclosmatium globosum</name>
    <dbReference type="NCBI Taxonomy" id="329046"/>
    <lineage>
        <taxon>Eukaryota</taxon>
        <taxon>Fungi</taxon>
        <taxon>Fungi incertae sedis</taxon>
        <taxon>Chytridiomycota</taxon>
        <taxon>Chytridiomycota incertae sedis</taxon>
        <taxon>Chytridiomycetes</taxon>
        <taxon>Chytridiales</taxon>
        <taxon>Chytriomycetaceae</taxon>
        <taxon>Rhizoclosmatium</taxon>
    </lineage>
</organism>
<name>A0A1Y2C6E7_9FUNG</name>
<dbReference type="Proteomes" id="UP000193642">
    <property type="component" value="Unassembled WGS sequence"/>
</dbReference>
<sequence>MSRNCLVPAAVQHCHQLASWRSSHQLYCSLLYLGWVVSYQLTFLLADDSSILVRDPVVAQQQLDFCEAWSIRHGFRFSPSKCNVVAPFPVQLTLYGEALPQVDSAKYLGVFMTAKGIDWELSNEHRVDKALKTASWLGRVGANHSGDCPISSISKYVQPFPAGVCFPIVLSVKGGMQESPGSSELCLAKNLWH</sequence>
<evidence type="ECO:0008006" key="3">
    <source>
        <dbReference type="Google" id="ProtNLM"/>
    </source>
</evidence>
<proteinExistence type="predicted"/>
<evidence type="ECO:0000313" key="2">
    <source>
        <dbReference type="Proteomes" id="UP000193642"/>
    </source>
</evidence>
<protein>
    <recommendedName>
        <fullName evidence="3">Reverse transcriptase domain-containing protein</fullName>
    </recommendedName>
</protein>
<accession>A0A1Y2C6E7</accession>
<dbReference type="EMBL" id="MCGO01000028">
    <property type="protein sequence ID" value="ORY42506.1"/>
    <property type="molecule type" value="Genomic_DNA"/>
</dbReference>
<keyword evidence="2" id="KW-1185">Reference proteome</keyword>
<comment type="caution">
    <text evidence="1">The sequence shown here is derived from an EMBL/GenBank/DDBJ whole genome shotgun (WGS) entry which is preliminary data.</text>
</comment>
<dbReference type="STRING" id="329046.A0A1Y2C6E7"/>
<dbReference type="AlphaFoldDB" id="A0A1Y2C6E7"/>
<dbReference type="OrthoDB" id="2277222at2759"/>